<evidence type="ECO:0000313" key="10">
    <source>
        <dbReference type="EMBL" id="KAK9812276.1"/>
    </source>
</evidence>
<keyword evidence="2" id="KW-0433">Leucine-rich repeat</keyword>
<dbReference type="Pfam" id="PF00560">
    <property type="entry name" value="LRR_1"/>
    <property type="match status" value="5"/>
</dbReference>
<evidence type="ECO:0000313" key="11">
    <source>
        <dbReference type="Proteomes" id="UP001465755"/>
    </source>
</evidence>
<dbReference type="InterPro" id="IPR008271">
    <property type="entry name" value="Ser/Thr_kinase_AS"/>
</dbReference>
<evidence type="ECO:0000256" key="3">
    <source>
        <dbReference type="ARBA" id="ARBA00022679"/>
    </source>
</evidence>
<comment type="subcellular location">
    <subcellularLocation>
        <location evidence="1">Cytoplasm</location>
        <location evidence="1">Cytoskeleton</location>
        <location evidence="1">Cilium axoneme</location>
    </subcellularLocation>
</comment>
<evidence type="ECO:0000256" key="4">
    <source>
        <dbReference type="ARBA" id="ARBA00022737"/>
    </source>
</evidence>
<dbReference type="InterPro" id="IPR011009">
    <property type="entry name" value="Kinase-like_dom_sf"/>
</dbReference>
<comment type="caution">
    <text evidence="10">The sequence shown here is derived from an EMBL/GenBank/DDBJ whole genome shotgun (WGS) entry which is preliminary data.</text>
</comment>
<gene>
    <name evidence="10" type="ORF">WJX73_009659</name>
</gene>
<dbReference type="InterPro" id="IPR032675">
    <property type="entry name" value="LRR_dom_sf"/>
</dbReference>
<sequence length="707" mass="76470">MFVTARAKVAILVPAVFCAYLSITATAYVPEDLSRANANDTTPDAATRLGLTVLKTCCTNFDLVATRNSWKGWVTTSQTPICEWTGIVCDSDQVLHSVSLPNAGLQGSLPWGLGKFLNVAHLNLSGNPGISGSLPETWGVAGWDHLITLDLSGNSISGKVPASWGRTAMGNLAELRLGGNRLSGSLPQAWAFTDIFPHLTTLDLSHNSNLTSHLPSHWGKAEPGVAMGMSQLHSLNLSGCSLNGSLKAVWANDLPLQHVDLSWNQLTGTLPDTTWQGLKTLSLEGNFLSGKVPELWGQEGAWPDLEMLSLADNRLTGELPATFGAGGSMTHLNQLSLSGNRLSGSISPSWQGRFPELEKLVLFANGAGNDWMSEIEHVALYFLAGLLKLSATESSFLQSLDANDLLPASVHVKVDAAFAHGQSAGRHDSASSNYAALLARECDWLVPPSSVHLCSYPDGRPVKLGSGSFGTVYKAVQNDGGEVAVKIFRVDGEATGQQLAAVRQEIDIIRGCRHQNVVQFLGACLDQDNLMLVTELLSCDLHTALGDPSRRPRLRWYQGGRTVILHMARGLHYLHSKGIIHFDVKSSNVLLTADLGTAKLADVGLAKLLTSATHVSNTSMRGTWDWAAPEIITAERCTTAVDIFGLGVCIWEICTGERPCRGQNRDVRVPEEAPEEVLRLMAWCNHWDPKERPTAWQVVQYIMDMPQ</sequence>
<keyword evidence="4" id="KW-0677">Repeat</keyword>
<feature type="binding site" evidence="8">
    <location>
        <position position="486"/>
    </location>
    <ligand>
        <name>ATP</name>
        <dbReference type="ChEBI" id="CHEBI:30616"/>
    </ligand>
</feature>
<dbReference type="Gene3D" id="1.10.510.10">
    <property type="entry name" value="Transferase(Phosphotransferase) domain 1"/>
    <property type="match status" value="1"/>
</dbReference>
<dbReference type="InterPro" id="IPR017441">
    <property type="entry name" value="Protein_kinase_ATP_BS"/>
</dbReference>
<dbReference type="SUPFAM" id="SSF52058">
    <property type="entry name" value="L domain-like"/>
    <property type="match status" value="1"/>
</dbReference>
<proteinExistence type="predicted"/>
<name>A0AAW1PFK6_9CHLO</name>
<dbReference type="PROSITE" id="PS00108">
    <property type="entry name" value="PROTEIN_KINASE_ST"/>
    <property type="match status" value="1"/>
</dbReference>
<keyword evidence="11" id="KW-1185">Reference proteome</keyword>
<dbReference type="InterPro" id="IPR001611">
    <property type="entry name" value="Leu-rich_rpt"/>
</dbReference>
<organism evidence="10 11">
    <name type="scientific">Symbiochloris irregularis</name>
    <dbReference type="NCBI Taxonomy" id="706552"/>
    <lineage>
        <taxon>Eukaryota</taxon>
        <taxon>Viridiplantae</taxon>
        <taxon>Chlorophyta</taxon>
        <taxon>core chlorophytes</taxon>
        <taxon>Trebouxiophyceae</taxon>
        <taxon>Trebouxiales</taxon>
        <taxon>Trebouxiaceae</taxon>
        <taxon>Symbiochloris</taxon>
    </lineage>
</organism>
<dbReference type="PANTHER" id="PTHR48054">
    <property type="entry name" value="RECEPTOR KINASE-LIKE PROTEIN XA21"/>
    <property type="match status" value="1"/>
</dbReference>
<dbReference type="SUPFAM" id="SSF56112">
    <property type="entry name" value="Protein kinase-like (PK-like)"/>
    <property type="match status" value="1"/>
</dbReference>
<dbReference type="Proteomes" id="UP001465755">
    <property type="component" value="Unassembled WGS sequence"/>
</dbReference>
<dbReference type="PROSITE" id="PS00107">
    <property type="entry name" value="PROTEIN_KINASE_ATP"/>
    <property type="match status" value="1"/>
</dbReference>
<evidence type="ECO:0000256" key="1">
    <source>
        <dbReference type="ARBA" id="ARBA00004430"/>
    </source>
</evidence>
<dbReference type="Pfam" id="PF00069">
    <property type="entry name" value="Pkinase"/>
    <property type="match status" value="1"/>
</dbReference>
<evidence type="ECO:0000256" key="5">
    <source>
        <dbReference type="ARBA" id="ARBA00022741"/>
    </source>
</evidence>
<dbReference type="InterPro" id="IPR052592">
    <property type="entry name" value="LRR-RLK"/>
</dbReference>
<keyword evidence="6" id="KW-0418">Kinase</keyword>
<evidence type="ECO:0000256" key="8">
    <source>
        <dbReference type="PROSITE-ProRule" id="PRU10141"/>
    </source>
</evidence>
<evidence type="ECO:0000256" key="2">
    <source>
        <dbReference type="ARBA" id="ARBA00022614"/>
    </source>
</evidence>
<keyword evidence="5 8" id="KW-0547">Nucleotide-binding</keyword>
<dbReference type="PANTHER" id="PTHR48054:SF82">
    <property type="entry name" value="LRR RECEPTOR-LIKE SERINE_THREONINE-PROTEIN KINASE FLS2"/>
    <property type="match status" value="1"/>
</dbReference>
<dbReference type="GO" id="GO:0005930">
    <property type="term" value="C:axoneme"/>
    <property type="evidence" value="ECO:0007669"/>
    <property type="project" value="UniProtKB-SubCell"/>
</dbReference>
<feature type="domain" description="Protein kinase" evidence="9">
    <location>
        <begin position="458"/>
        <end position="707"/>
    </location>
</feature>
<evidence type="ECO:0000259" key="9">
    <source>
        <dbReference type="PROSITE" id="PS50011"/>
    </source>
</evidence>
<dbReference type="Gene3D" id="3.30.200.20">
    <property type="entry name" value="Phosphorylase Kinase, domain 1"/>
    <property type="match status" value="1"/>
</dbReference>
<reference evidence="10 11" key="1">
    <citation type="journal article" date="2024" name="Nat. Commun.">
        <title>Phylogenomics reveals the evolutionary origins of lichenization in chlorophyte algae.</title>
        <authorList>
            <person name="Puginier C."/>
            <person name="Libourel C."/>
            <person name="Otte J."/>
            <person name="Skaloud P."/>
            <person name="Haon M."/>
            <person name="Grisel S."/>
            <person name="Petersen M."/>
            <person name="Berrin J.G."/>
            <person name="Delaux P.M."/>
            <person name="Dal Grande F."/>
            <person name="Keller J."/>
        </authorList>
    </citation>
    <scope>NUCLEOTIDE SEQUENCE [LARGE SCALE GENOMIC DNA]</scope>
    <source>
        <strain evidence="10 11">SAG 2036</strain>
    </source>
</reference>
<dbReference type="AlphaFoldDB" id="A0AAW1PFK6"/>
<dbReference type="GO" id="GO:0004672">
    <property type="term" value="F:protein kinase activity"/>
    <property type="evidence" value="ECO:0007669"/>
    <property type="project" value="InterPro"/>
</dbReference>
<evidence type="ECO:0000256" key="7">
    <source>
        <dbReference type="ARBA" id="ARBA00022840"/>
    </source>
</evidence>
<dbReference type="EMBL" id="JALJOQ010000008">
    <property type="protein sequence ID" value="KAK9812276.1"/>
    <property type="molecule type" value="Genomic_DNA"/>
</dbReference>
<protein>
    <recommendedName>
        <fullName evidence="9">Protein kinase domain-containing protein</fullName>
    </recommendedName>
</protein>
<dbReference type="SMART" id="SM00220">
    <property type="entry name" value="S_TKc"/>
    <property type="match status" value="1"/>
</dbReference>
<evidence type="ECO:0000256" key="6">
    <source>
        <dbReference type="ARBA" id="ARBA00022777"/>
    </source>
</evidence>
<keyword evidence="3" id="KW-0808">Transferase</keyword>
<accession>A0AAW1PFK6</accession>
<dbReference type="GO" id="GO:0005524">
    <property type="term" value="F:ATP binding"/>
    <property type="evidence" value="ECO:0007669"/>
    <property type="project" value="UniProtKB-UniRule"/>
</dbReference>
<dbReference type="InterPro" id="IPR000719">
    <property type="entry name" value="Prot_kinase_dom"/>
</dbReference>
<dbReference type="PROSITE" id="PS50011">
    <property type="entry name" value="PROTEIN_KINASE_DOM"/>
    <property type="match status" value="1"/>
</dbReference>
<keyword evidence="7 8" id="KW-0067">ATP-binding</keyword>
<dbReference type="Gene3D" id="3.80.10.10">
    <property type="entry name" value="Ribonuclease Inhibitor"/>
    <property type="match status" value="3"/>
</dbReference>